<dbReference type="PANTHER" id="PTHR46182:SF2">
    <property type="entry name" value="FI19480P1"/>
    <property type="match status" value="1"/>
</dbReference>
<dbReference type="AlphaFoldDB" id="A0A1H8D413"/>
<dbReference type="GO" id="GO:0031410">
    <property type="term" value="C:cytoplasmic vesicle"/>
    <property type="evidence" value="ECO:0007669"/>
    <property type="project" value="TreeGrafter"/>
</dbReference>
<keyword evidence="4" id="KW-1185">Reference proteome</keyword>
<dbReference type="SMART" id="SM00089">
    <property type="entry name" value="PKD"/>
    <property type="match status" value="2"/>
</dbReference>
<name>A0A1H8D413_STIAU</name>
<accession>A0A1H8D413</accession>
<reference evidence="4" key="1">
    <citation type="submission" date="2016-10" db="EMBL/GenBank/DDBJ databases">
        <authorList>
            <person name="Varghese N."/>
            <person name="Submissions S."/>
        </authorList>
    </citation>
    <scope>NUCLEOTIDE SEQUENCE [LARGE SCALE GENOMIC DNA]</scope>
    <source>
        <strain evidence="4">DSM 17044</strain>
    </source>
</reference>
<evidence type="ECO:0000313" key="4">
    <source>
        <dbReference type="Proteomes" id="UP000182719"/>
    </source>
</evidence>
<dbReference type="RefSeq" id="WP_143101663.1">
    <property type="nucleotide sequence ID" value="NZ_FOAP01000028.1"/>
</dbReference>
<dbReference type="Proteomes" id="UP000182719">
    <property type="component" value="Unassembled WGS sequence"/>
</dbReference>
<feature type="domain" description="PKD/Chitinase" evidence="2">
    <location>
        <begin position="224"/>
        <end position="313"/>
    </location>
</feature>
<dbReference type="OrthoDB" id="8774234at2"/>
<sequence>MRLRTLSWLGLWLVCLAGTSAWAANTKPVARITGPTSVPEGTNPVTLDGSGSTDVDGDTLTYAWRQTVGPTVALSSPTAAKPTFTAPAVSSNVELTFELVVNDGTVNSDPDLFTVIVTNVDLSLIAHAGEDQTVAVGDTVTLQGSASNAGTDTVTYSWSELEPDPKAPIELTGAGTATPTFKAPEVKDGPRRTLTFVLVVSAGGRLSAPDTVKVTVNRPNRHPVGKAPANLEEKEDTPVVLDASESSDPDEDPLTYQWTQTGGPLVALKDAKTAKLSFTTPKVFTKTLLNFTLVVKDTADAESAPVPVTVTVLHVNKPPVAHPRKLPSELNPTTVTLDGSTSTDPDGDTLTYKWQQVLGSQVTLPSDTSPTVTFEVPKTAFAVQIQFKLTVTDSSGASNSDVVDVLVLADAENEPAGCASTHGGTGAGVLLAGLAFALWPRRRRLLAS</sequence>
<dbReference type="Gene3D" id="2.60.40.10">
    <property type="entry name" value="Immunoglobulins"/>
    <property type="match status" value="4"/>
</dbReference>
<evidence type="ECO:0000259" key="2">
    <source>
        <dbReference type="SMART" id="SM00089"/>
    </source>
</evidence>
<dbReference type="GO" id="GO:0016020">
    <property type="term" value="C:membrane"/>
    <property type="evidence" value="ECO:0007669"/>
    <property type="project" value="TreeGrafter"/>
</dbReference>
<evidence type="ECO:0000256" key="1">
    <source>
        <dbReference type="SAM" id="SignalP"/>
    </source>
</evidence>
<feature type="signal peptide" evidence="1">
    <location>
        <begin position="1"/>
        <end position="23"/>
    </location>
</feature>
<organism evidence="3 4">
    <name type="scientific">Stigmatella aurantiaca</name>
    <dbReference type="NCBI Taxonomy" id="41"/>
    <lineage>
        <taxon>Bacteria</taxon>
        <taxon>Pseudomonadati</taxon>
        <taxon>Myxococcota</taxon>
        <taxon>Myxococcia</taxon>
        <taxon>Myxococcales</taxon>
        <taxon>Cystobacterineae</taxon>
        <taxon>Archangiaceae</taxon>
        <taxon>Stigmatella</taxon>
    </lineage>
</organism>
<dbReference type="InterPro" id="IPR029865">
    <property type="entry name" value="KIAA0319-like"/>
</dbReference>
<dbReference type="InterPro" id="IPR013783">
    <property type="entry name" value="Ig-like_fold"/>
</dbReference>
<feature type="chain" id="PRO_5010347340" evidence="1">
    <location>
        <begin position="24"/>
        <end position="448"/>
    </location>
</feature>
<gene>
    <name evidence="3" type="ORF">SAMN05444354_12847</name>
</gene>
<protein>
    <submittedName>
        <fullName evidence="3">REJ domain-containing protein</fullName>
    </submittedName>
</protein>
<dbReference type="InterPro" id="IPR022409">
    <property type="entry name" value="PKD/Chitinase_dom"/>
</dbReference>
<feature type="domain" description="PKD/Chitinase" evidence="2">
    <location>
        <begin position="320"/>
        <end position="410"/>
    </location>
</feature>
<dbReference type="PANTHER" id="PTHR46182">
    <property type="entry name" value="FI19480P1"/>
    <property type="match status" value="1"/>
</dbReference>
<evidence type="ECO:0000313" key="3">
    <source>
        <dbReference type="EMBL" id="SEN01267.1"/>
    </source>
</evidence>
<proteinExistence type="predicted"/>
<keyword evidence="1" id="KW-0732">Signal</keyword>
<dbReference type="Pfam" id="PF22352">
    <property type="entry name" value="K319L-like_PKD"/>
    <property type="match status" value="4"/>
</dbReference>
<dbReference type="EMBL" id="FOAP01000028">
    <property type="protein sequence ID" value="SEN01267.1"/>
    <property type="molecule type" value="Genomic_DNA"/>
</dbReference>